<dbReference type="EMBL" id="SRLA01000002">
    <property type="protein sequence ID" value="TGE08083.1"/>
    <property type="molecule type" value="Genomic_DNA"/>
</dbReference>
<dbReference type="PANTHER" id="PTHR14969:SF62">
    <property type="entry name" value="DECAPRENYLPHOSPHORYL-5-PHOSPHORIBOSE PHOSPHATASE RV3807C-RELATED"/>
    <property type="match status" value="1"/>
</dbReference>
<dbReference type="PANTHER" id="PTHR14969">
    <property type="entry name" value="SPHINGOSINE-1-PHOSPHATE PHOSPHOHYDROLASE"/>
    <property type="match status" value="1"/>
</dbReference>
<feature type="transmembrane region" description="Helical" evidence="7">
    <location>
        <begin position="57"/>
        <end position="78"/>
    </location>
</feature>
<keyword evidence="2" id="KW-1003">Cell membrane</keyword>
<dbReference type="InterPro" id="IPR000326">
    <property type="entry name" value="PAP2/HPO"/>
</dbReference>
<evidence type="ECO:0000313" key="9">
    <source>
        <dbReference type="EMBL" id="TGE08083.1"/>
    </source>
</evidence>
<keyword evidence="4" id="KW-0378">Hydrolase</keyword>
<evidence type="ECO:0000256" key="2">
    <source>
        <dbReference type="ARBA" id="ARBA00022475"/>
    </source>
</evidence>
<evidence type="ECO:0000259" key="8">
    <source>
        <dbReference type="SMART" id="SM00014"/>
    </source>
</evidence>
<keyword evidence="5 7" id="KW-1133">Transmembrane helix</keyword>
<sequence length="225" mass="25614">MRYYFRLLLFATVLLLPLTLLSIWLLDEPLALFVHNWQPLRGFFNSVMSVADYLGLVTHLLSPLGLPWVWLLLPLLFLGTWVLRWRHATIWLVVLLSWVGSEALGNILKMYFDRPRPEVLWLHTAPNADFWQPLGQYDAFPSGHTASVAGLLLPLALRFPKLRPWLLGFIGLVGLGRVVLELHWLSDVVAAVYLAVGLTCLFEIGTWWLRPGLRRELVSAAPDAT</sequence>
<reference evidence="9 10" key="1">
    <citation type="submission" date="2019-04" db="EMBL/GenBank/DDBJ databases">
        <authorList>
            <person name="Feng G."/>
            <person name="Zhang J."/>
            <person name="Zhu H."/>
        </authorList>
    </citation>
    <scope>NUCLEOTIDE SEQUENCE [LARGE SCALE GENOMIC DNA]</scope>
    <source>
        <strain evidence="9 10">92R-1</strain>
    </source>
</reference>
<feature type="transmembrane region" description="Helical" evidence="7">
    <location>
        <begin position="90"/>
        <end position="112"/>
    </location>
</feature>
<dbReference type="OrthoDB" id="882709at2"/>
<evidence type="ECO:0000256" key="3">
    <source>
        <dbReference type="ARBA" id="ARBA00022692"/>
    </source>
</evidence>
<evidence type="ECO:0000256" key="5">
    <source>
        <dbReference type="ARBA" id="ARBA00022989"/>
    </source>
</evidence>
<dbReference type="Gene3D" id="1.20.144.10">
    <property type="entry name" value="Phosphatidic acid phosphatase type 2/haloperoxidase"/>
    <property type="match status" value="1"/>
</dbReference>
<comment type="caution">
    <text evidence="9">The sequence shown here is derived from an EMBL/GenBank/DDBJ whole genome shotgun (WGS) entry which is preliminary data.</text>
</comment>
<dbReference type="GO" id="GO:0016787">
    <property type="term" value="F:hydrolase activity"/>
    <property type="evidence" value="ECO:0007669"/>
    <property type="project" value="UniProtKB-KW"/>
</dbReference>
<gene>
    <name evidence="9" type="ORF">EU556_10120</name>
</gene>
<feature type="domain" description="Phosphatidic acid phosphatase type 2/haloperoxidase" evidence="8">
    <location>
        <begin position="92"/>
        <end position="203"/>
    </location>
</feature>
<keyword evidence="6 7" id="KW-0472">Membrane</keyword>
<keyword evidence="10" id="KW-1185">Reference proteome</keyword>
<dbReference type="SUPFAM" id="SSF48317">
    <property type="entry name" value="Acid phosphatase/Vanadium-dependent haloperoxidase"/>
    <property type="match status" value="1"/>
</dbReference>
<organism evidence="9 10">
    <name type="scientific">Hymenobacter fodinae</name>
    <dbReference type="NCBI Taxonomy" id="2510796"/>
    <lineage>
        <taxon>Bacteria</taxon>
        <taxon>Pseudomonadati</taxon>
        <taxon>Bacteroidota</taxon>
        <taxon>Cytophagia</taxon>
        <taxon>Cytophagales</taxon>
        <taxon>Hymenobacteraceae</taxon>
        <taxon>Hymenobacter</taxon>
    </lineage>
</organism>
<evidence type="ECO:0000256" key="1">
    <source>
        <dbReference type="ARBA" id="ARBA00004651"/>
    </source>
</evidence>
<proteinExistence type="predicted"/>
<feature type="transmembrane region" description="Helical" evidence="7">
    <location>
        <begin position="164"/>
        <end position="184"/>
    </location>
</feature>
<keyword evidence="3 7" id="KW-0812">Transmembrane</keyword>
<protein>
    <submittedName>
        <fullName evidence="9">Phosphatase PAP2 family protein</fullName>
    </submittedName>
</protein>
<dbReference type="AlphaFoldDB" id="A0A4Z0P6Q1"/>
<dbReference type="RefSeq" id="WP_135433764.1">
    <property type="nucleotide sequence ID" value="NZ_SRLA01000002.1"/>
</dbReference>
<accession>A0A4Z0P6Q1</accession>
<dbReference type="Pfam" id="PF01569">
    <property type="entry name" value="PAP2"/>
    <property type="match status" value="1"/>
</dbReference>
<evidence type="ECO:0000256" key="4">
    <source>
        <dbReference type="ARBA" id="ARBA00022801"/>
    </source>
</evidence>
<dbReference type="InterPro" id="IPR036938">
    <property type="entry name" value="PAP2/HPO_sf"/>
</dbReference>
<dbReference type="SMART" id="SM00014">
    <property type="entry name" value="acidPPc"/>
    <property type="match status" value="1"/>
</dbReference>
<feature type="transmembrane region" description="Helical" evidence="7">
    <location>
        <begin position="190"/>
        <end position="209"/>
    </location>
</feature>
<evidence type="ECO:0000313" key="10">
    <source>
        <dbReference type="Proteomes" id="UP000298337"/>
    </source>
</evidence>
<comment type="subcellular location">
    <subcellularLocation>
        <location evidence="1">Cell membrane</location>
        <topology evidence="1">Multi-pass membrane protein</topology>
    </subcellularLocation>
</comment>
<dbReference type="Proteomes" id="UP000298337">
    <property type="component" value="Unassembled WGS sequence"/>
</dbReference>
<dbReference type="GO" id="GO:0005886">
    <property type="term" value="C:plasma membrane"/>
    <property type="evidence" value="ECO:0007669"/>
    <property type="project" value="UniProtKB-SubCell"/>
</dbReference>
<evidence type="ECO:0000256" key="7">
    <source>
        <dbReference type="SAM" id="Phobius"/>
    </source>
</evidence>
<name>A0A4Z0P6Q1_9BACT</name>
<evidence type="ECO:0000256" key="6">
    <source>
        <dbReference type="ARBA" id="ARBA00023136"/>
    </source>
</evidence>